<gene>
    <name evidence="2" type="ORF">EZJ19_02980</name>
</gene>
<organism evidence="2 3">
    <name type="scientific">Parasulfuritortus cantonensis</name>
    <dbReference type="NCBI Taxonomy" id="2528202"/>
    <lineage>
        <taxon>Bacteria</taxon>
        <taxon>Pseudomonadati</taxon>
        <taxon>Pseudomonadota</taxon>
        <taxon>Betaproteobacteria</taxon>
        <taxon>Nitrosomonadales</taxon>
        <taxon>Thiobacillaceae</taxon>
        <taxon>Parasulfuritortus</taxon>
    </lineage>
</organism>
<feature type="transmembrane region" description="Helical" evidence="1">
    <location>
        <begin position="35"/>
        <end position="65"/>
    </location>
</feature>
<keyword evidence="1" id="KW-0472">Membrane</keyword>
<dbReference type="RefSeq" id="WP_131444809.1">
    <property type="nucleotide sequence ID" value="NZ_SJZB01000012.1"/>
</dbReference>
<evidence type="ECO:0000313" key="3">
    <source>
        <dbReference type="Proteomes" id="UP000295443"/>
    </source>
</evidence>
<comment type="caution">
    <text evidence="2">The sequence shown here is derived from an EMBL/GenBank/DDBJ whole genome shotgun (WGS) entry which is preliminary data.</text>
</comment>
<accession>A0A4R1BLA6</accession>
<evidence type="ECO:0000256" key="1">
    <source>
        <dbReference type="SAM" id="Phobius"/>
    </source>
</evidence>
<name>A0A4R1BLA6_9PROT</name>
<protein>
    <submittedName>
        <fullName evidence="2">Uncharacterized protein</fullName>
    </submittedName>
</protein>
<dbReference type="Proteomes" id="UP000295443">
    <property type="component" value="Unassembled WGS sequence"/>
</dbReference>
<sequence>MAIQELNRQEIEEVSGGSLDLSTLLSPVFDLVGSVVSLVSTVVGTVVSLVSGLLTSVLSVVSGLLG</sequence>
<keyword evidence="3" id="KW-1185">Reference proteome</keyword>
<proteinExistence type="predicted"/>
<keyword evidence="1" id="KW-1133">Transmembrane helix</keyword>
<dbReference type="EMBL" id="SJZB01000012">
    <property type="protein sequence ID" value="TCJ18211.1"/>
    <property type="molecule type" value="Genomic_DNA"/>
</dbReference>
<reference evidence="2 3" key="1">
    <citation type="submission" date="2019-03" db="EMBL/GenBank/DDBJ databases">
        <title>Genome sequence of Thiobacillaceae bacterium LSR1, a sulfur-oxidizing bacterium isolated from freshwater sediment.</title>
        <authorList>
            <person name="Li S."/>
        </authorList>
    </citation>
    <scope>NUCLEOTIDE SEQUENCE [LARGE SCALE GENOMIC DNA]</scope>
    <source>
        <strain evidence="2 3">LSR1</strain>
    </source>
</reference>
<dbReference type="AlphaFoldDB" id="A0A4R1BLA6"/>
<keyword evidence="1" id="KW-0812">Transmembrane</keyword>
<evidence type="ECO:0000313" key="2">
    <source>
        <dbReference type="EMBL" id="TCJ18211.1"/>
    </source>
</evidence>